<dbReference type="GO" id="GO:0016787">
    <property type="term" value="F:hydrolase activity"/>
    <property type="evidence" value="ECO:0007669"/>
    <property type="project" value="UniProtKB-KW"/>
</dbReference>
<evidence type="ECO:0000256" key="2">
    <source>
        <dbReference type="ARBA" id="ARBA00023276"/>
    </source>
</evidence>
<feature type="domain" description="Photosynthesis system II assembly factor Ycf48/Hcf136-like" evidence="4">
    <location>
        <begin position="161"/>
        <end position="305"/>
    </location>
</feature>
<dbReference type="GO" id="GO:0009523">
    <property type="term" value="C:photosystem II"/>
    <property type="evidence" value="ECO:0007669"/>
    <property type="project" value="UniProtKB-KW"/>
</dbReference>
<sequence>MGIRKTLVALCAGMLLTPWTSVLAEKSYDVLELPAVPSELAEKSLVFAIHKYFDRYFAVGHRGHILYSEDGENWTQAEVPVRSSLLDIHFPTPELGWAVGHEGVILHSADAGKTWTKQYDGLRYGEEGLAYYQELATENPDNEDYPFLVEEMEFAISQGADKPLFKVFFHDAQYGHVFGAYGMMLKTEDGGQSWEHVLHTTENDSFYHLFDYAHLPGDARFFLSGEAGLFMIGDAREETAVMTESVPWQGSFFTSAASASGAVVLGGLRGRMFRTEDEGSSWQEVEKPPTSSIVDSTMLDDGRMVVAGIAGELLISGDDGRSFNFLPLASGSRVYTVSPGPSGSLLVGGPAGIKKLQLPQ</sequence>
<comment type="caution">
    <text evidence="5">The sequence shown here is derived from an EMBL/GenBank/DDBJ whole genome shotgun (WGS) entry which is preliminary data.</text>
</comment>
<evidence type="ECO:0000256" key="1">
    <source>
        <dbReference type="ARBA" id="ARBA00022531"/>
    </source>
</evidence>
<dbReference type="SUPFAM" id="SSF50939">
    <property type="entry name" value="Sialidases"/>
    <property type="match status" value="1"/>
</dbReference>
<accession>A0A3L7E377</accession>
<keyword evidence="3" id="KW-0732">Signal</keyword>
<dbReference type="InterPro" id="IPR015943">
    <property type="entry name" value="WD40/YVTN_repeat-like_dom_sf"/>
</dbReference>
<dbReference type="Pfam" id="PF14870">
    <property type="entry name" value="PSII_BNR"/>
    <property type="match status" value="2"/>
</dbReference>
<feature type="domain" description="Photosynthesis system II assembly factor Ycf48/Hcf136-like" evidence="4">
    <location>
        <begin position="71"/>
        <end position="126"/>
    </location>
</feature>
<dbReference type="GO" id="GO:0015979">
    <property type="term" value="P:photosynthesis"/>
    <property type="evidence" value="ECO:0007669"/>
    <property type="project" value="UniProtKB-KW"/>
</dbReference>
<dbReference type="InterPro" id="IPR036278">
    <property type="entry name" value="Sialidase_sf"/>
</dbReference>
<dbReference type="OrthoDB" id="9813892at2"/>
<dbReference type="RefSeq" id="WP_117953147.1">
    <property type="nucleotide sequence ID" value="NZ_QRAN01000004.1"/>
</dbReference>
<dbReference type="PANTHER" id="PTHR47199">
    <property type="entry name" value="PHOTOSYSTEM II STABILITY/ASSEMBLY FACTOR HCF136, CHLOROPLASTIC"/>
    <property type="match status" value="1"/>
</dbReference>
<dbReference type="EMBL" id="QRAN01000004">
    <property type="protein sequence ID" value="RLQ22841.1"/>
    <property type="molecule type" value="Genomic_DNA"/>
</dbReference>
<evidence type="ECO:0000313" key="5">
    <source>
        <dbReference type="EMBL" id="RLQ22841.1"/>
    </source>
</evidence>
<dbReference type="Proteomes" id="UP000265509">
    <property type="component" value="Unassembled WGS sequence"/>
</dbReference>
<protein>
    <submittedName>
        <fullName evidence="5">Glycosyl hydrolase</fullName>
    </submittedName>
</protein>
<dbReference type="PANTHER" id="PTHR47199:SF2">
    <property type="entry name" value="PHOTOSYSTEM II STABILITY_ASSEMBLY FACTOR HCF136, CHLOROPLASTIC"/>
    <property type="match status" value="1"/>
</dbReference>
<keyword evidence="1" id="KW-0602">Photosynthesis</keyword>
<feature type="signal peptide" evidence="3">
    <location>
        <begin position="1"/>
        <end position="24"/>
    </location>
</feature>
<keyword evidence="5" id="KW-0378">Hydrolase</keyword>
<keyword evidence="6" id="KW-1185">Reference proteome</keyword>
<dbReference type="InterPro" id="IPR028203">
    <property type="entry name" value="PSII_CF48-like_dom"/>
</dbReference>
<reference evidence="5 6" key="1">
    <citation type="submission" date="2018-07" db="EMBL/GenBank/DDBJ databases">
        <title>Halioglobus sp. genome submission.</title>
        <authorList>
            <person name="Ye M.-Q."/>
            <person name="Du Z.-J."/>
        </authorList>
    </citation>
    <scope>NUCLEOTIDE SEQUENCE [LARGE SCALE GENOMIC DNA]</scope>
    <source>
        <strain evidence="5 6">U0301</strain>
    </source>
</reference>
<dbReference type="AlphaFoldDB" id="A0A3L7E377"/>
<name>A0A3L7E377_9GAMM</name>
<gene>
    <name evidence="5" type="ORF">DWB85_05190</name>
</gene>
<keyword evidence="2" id="KW-0604">Photosystem II</keyword>
<evidence type="ECO:0000256" key="3">
    <source>
        <dbReference type="SAM" id="SignalP"/>
    </source>
</evidence>
<evidence type="ECO:0000259" key="4">
    <source>
        <dbReference type="Pfam" id="PF14870"/>
    </source>
</evidence>
<feature type="chain" id="PRO_5018316146" evidence="3">
    <location>
        <begin position="25"/>
        <end position="360"/>
    </location>
</feature>
<dbReference type="Gene3D" id="2.130.10.10">
    <property type="entry name" value="YVTN repeat-like/Quinoprotein amine dehydrogenase"/>
    <property type="match status" value="1"/>
</dbReference>
<evidence type="ECO:0000313" key="6">
    <source>
        <dbReference type="Proteomes" id="UP000265509"/>
    </source>
</evidence>
<proteinExistence type="predicted"/>
<organism evidence="5 6">
    <name type="scientific">Seongchinamella sediminis</name>
    <dbReference type="NCBI Taxonomy" id="2283635"/>
    <lineage>
        <taxon>Bacteria</taxon>
        <taxon>Pseudomonadati</taxon>
        <taxon>Pseudomonadota</taxon>
        <taxon>Gammaproteobacteria</taxon>
        <taxon>Cellvibrionales</taxon>
        <taxon>Halieaceae</taxon>
        <taxon>Seongchinamella</taxon>
    </lineage>
</organism>